<name>Q3M6T6_TRIV2</name>
<evidence type="ECO:0000313" key="1">
    <source>
        <dbReference type="EMBL" id="ABA23300.1"/>
    </source>
</evidence>
<dbReference type="STRING" id="240292.Ava_3694"/>
<dbReference type="AlphaFoldDB" id="Q3M6T6"/>
<dbReference type="KEGG" id="ava:Ava_3694"/>
<dbReference type="EMBL" id="CP000117">
    <property type="protein sequence ID" value="ABA23300.1"/>
    <property type="molecule type" value="Genomic_DNA"/>
</dbReference>
<reference evidence="2" key="1">
    <citation type="journal article" date="2014" name="Stand. Genomic Sci.">
        <title>Complete genome sequence of Anabaena variabilis ATCC 29413.</title>
        <authorList>
            <person name="Thiel T."/>
            <person name="Pratte B.S."/>
            <person name="Zhong J."/>
            <person name="Goodwin L."/>
            <person name="Copeland A."/>
            <person name="Lucas S."/>
            <person name="Han C."/>
            <person name="Pitluck S."/>
            <person name="Land M.L."/>
            <person name="Kyrpides N.C."/>
            <person name="Woyke T."/>
        </authorList>
    </citation>
    <scope>NUCLEOTIDE SEQUENCE [LARGE SCALE GENOMIC DNA]</scope>
    <source>
        <strain evidence="2">ATCC 29413 / PCC 7937</strain>
    </source>
</reference>
<gene>
    <name evidence="1" type="ordered locus">Ava_3694</name>
</gene>
<sequence>MLMQGKFFMSQEEKEKLFHTQLVKYGVRYEKAARVASILASGKSEEVFSEEEKQLVTEVCQQWLIGHKRHKQIVSSLTRIKS</sequence>
<organism evidence="1 2">
    <name type="scientific">Trichormus variabilis (strain ATCC 29413 / PCC 7937)</name>
    <name type="common">Anabaena variabilis</name>
    <dbReference type="NCBI Taxonomy" id="240292"/>
    <lineage>
        <taxon>Bacteria</taxon>
        <taxon>Bacillati</taxon>
        <taxon>Cyanobacteriota</taxon>
        <taxon>Cyanophyceae</taxon>
        <taxon>Nostocales</taxon>
        <taxon>Nostocaceae</taxon>
        <taxon>Trichormus</taxon>
    </lineage>
</organism>
<dbReference type="HOGENOM" id="CLU_2618499_0_0_3"/>
<proteinExistence type="predicted"/>
<accession>Q3M6T6</accession>
<dbReference type="Proteomes" id="UP000002533">
    <property type="component" value="Chromosome"/>
</dbReference>
<evidence type="ECO:0000313" key="2">
    <source>
        <dbReference type="Proteomes" id="UP000002533"/>
    </source>
</evidence>
<dbReference type="eggNOG" id="ENOG502ZJ4J">
    <property type="taxonomic scope" value="Bacteria"/>
</dbReference>
<protein>
    <submittedName>
        <fullName evidence="1">Uncharacterized protein</fullName>
    </submittedName>
</protein>